<dbReference type="AlphaFoldDB" id="A0A1H4V4M0"/>
<evidence type="ECO:0000313" key="1">
    <source>
        <dbReference type="EMBL" id="SEC76052.1"/>
    </source>
</evidence>
<name>A0A1H4V4M0_TSUTY</name>
<organism evidence="1 2">
    <name type="scientific">Tsukamurella tyrosinosolvens</name>
    <dbReference type="NCBI Taxonomy" id="57704"/>
    <lineage>
        <taxon>Bacteria</taxon>
        <taxon>Bacillati</taxon>
        <taxon>Actinomycetota</taxon>
        <taxon>Actinomycetes</taxon>
        <taxon>Mycobacteriales</taxon>
        <taxon>Tsukamurellaceae</taxon>
        <taxon>Tsukamurella</taxon>
    </lineage>
</organism>
<dbReference type="Proteomes" id="UP000182241">
    <property type="component" value="Unassembled WGS sequence"/>
</dbReference>
<dbReference type="OrthoDB" id="4762434at2"/>
<keyword evidence="2" id="KW-1185">Reference proteome</keyword>
<dbReference type="STRING" id="57704.SAMN04489793_3143"/>
<gene>
    <name evidence="1" type="ORF">SAMN04489793_3143</name>
</gene>
<reference evidence="2" key="1">
    <citation type="submission" date="2016-10" db="EMBL/GenBank/DDBJ databases">
        <authorList>
            <person name="Varghese N."/>
            <person name="Submissions S."/>
        </authorList>
    </citation>
    <scope>NUCLEOTIDE SEQUENCE [LARGE SCALE GENOMIC DNA]</scope>
    <source>
        <strain evidence="2">DSM 44234</strain>
    </source>
</reference>
<proteinExistence type="predicted"/>
<sequence>MSDSLARDVFQKQFAALNAQIAEKGALIEDVDDPTWRGVDPEIMGADFMRIYEGMTSAGYARGWL</sequence>
<dbReference type="EMBL" id="FNSA01000003">
    <property type="protein sequence ID" value="SEC76052.1"/>
    <property type="molecule type" value="Genomic_DNA"/>
</dbReference>
<evidence type="ECO:0000313" key="2">
    <source>
        <dbReference type="Proteomes" id="UP000182241"/>
    </source>
</evidence>
<dbReference type="RefSeq" id="WP_139286198.1">
    <property type="nucleotide sequence ID" value="NZ_FNSA01000003.1"/>
</dbReference>
<protein>
    <submittedName>
        <fullName evidence="1">Uncharacterized protein</fullName>
    </submittedName>
</protein>
<accession>A0A1H4V4M0</accession>